<evidence type="ECO:0000313" key="1">
    <source>
        <dbReference type="EMBL" id="UYP18053.1"/>
    </source>
</evidence>
<dbReference type="Proteomes" id="UP001156484">
    <property type="component" value="Chromosome"/>
</dbReference>
<dbReference type="EC" id="2.3.2.2" evidence="1"/>
<organism evidence="1 2">
    <name type="scientific">Rhodococcus sacchari</name>
    <dbReference type="NCBI Taxonomy" id="2962047"/>
    <lineage>
        <taxon>Bacteria</taxon>
        <taxon>Bacillati</taxon>
        <taxon>Actinomycetota</taxon>
        <taxon>Actinomycetes</taxon>
        <taxon>Mycobacteriales</taxon>
        <taxon>Nocardiaceae</taxon>
        <taxon>Rhodococcus</taxon>
    </lineage>
</organism>
<name>A0ACD4DDB8_9NOCA</name>
<sequence length="657" mass="67714">MAPPVRLRSGPRALLAAALSITLLGACTSAADETTDPQDTAGPATCTAAPDGTPIAGAPPGPGDRDIATNPEIATGYRSGMTAVRTASFAVTTANPLSTEVACEILREGGTAADALVAAQMVLGLVEPQSSGIGGGAFLLHHDAETGQVQAYDGRETAPMAATENYLRWISDTDRTEPLPDTRASGRSIGVPGVVRMLEAVHTEHGRTDWNELFRPAIDLADQGIVISDRLAQSIADAAPQLALDAAAREYFLLPDGSPKPAGEVLTNPAMAKTLSAIATDGADAFYTGDIARAIVEATNTTTGGRTPGAMTVEDLAAYEARERQPLCTSYRDHEICGMPTPSSGGVAVAATLGILENFDLSALPPSDVDADGGVPDAAAVHLISEAERLAYADRDRYVADSDFVPLPGNSLGTLVNPDYLAERAALIDPGRSMGKATPGNFGPAPLGTPPQSPEHGTSHISVADSYGNVAAMTTTIEAAFGSFHMTEGFLLNNQLTDFAAEPVDEEGLPVANRVEPGKRPRSSMAPTLVFDRTPAGDRGDVRLVVGSPGGSVIIQFVVKTLVGALDWGLDPQQAVSAVSFGAANTPVTGIGGEHPAVDTADDGNGDPLVQQLRELGHEVSVAPRSSGLGVLERTDDGWTGGADPRREGVVMGDTGQ</sequence>
<evidence type="ECO:0000313" key="2">
    <source>
        <dbReference type="Proteomes" id="UP001156484"/>
    </source>
</evidence>
<proteinExistence type="predicted"/>
<accession>A0ACD4DDB8</accession>
<keyword evidence="1" id="KW-0808">Transferase</keyword>
<gene>
    <name evidence="1" type="primary">ggt</name>
    <name evidence="1" type="ORF">OED52_15450</name>
</gene>
<keyword evidence="2" id="KW-1185">Reference proteome</keyword>
<dbReference type="EMBL" id="CP107551">
    <property type="protein sequence ID" value="UYP18053.1"/>
    <property type="molecule type" value="Genomic_DNA"/>
</dbReference>
<keyword evidence="1" id="KW-0012">Acyltransferase</keyword>
<reference evidence="1" key="1">
    <citation type="submission" date="2022-10" db="EMBL/GenBank/DDBJ databases">
        <title>Rhodococcus ferula Z13 complete genome.</title>
        <authorList>
            <person name="Long X."/>
            <person name="Zang M."/>
        </authorList>
    </citation>
    <scope>NUCLEOTIDE SEQUENCE</scope>
    <source>
        <strain evidence="1">Z13</strain>
    </source>
</reference>
<protein>
    <submittedName>
        <fullName evidence="1">Gamma-glutamyltransferase</fullName>
        <ecNumber evidence="1">2.3.2.2</ecNumber>
    </submittedName>
</protein>